<protein>
    <submittedName>
        <fullName evidence="3">Uncharacterized protein</fullName>
    </submittedName>
</protein>
<keyword evidence="4" id="KW-1185">Reference proteome</keyword>
<gene>
    <name evidence="3" type="ORF">PGRI_026280</name>
</gene>
<dbReference type="GO" id="GO:0005634">
    <property type="term" value="C:nucleus"/>
    <property type="evidence" value="ECO:0007669"/>
    <property type="project" value="TreeGrafter"/>
</dbReference>
<dbReference type="EMBL" id="LHQR01000065">
    <property type="protein sequence ID" value="KXG48758.1"/>
    <property type="molecule type" value="Genomic_DNA"/>
</dbReference>
<feature type="region of interest" description="Disordered" evidence="2">
    <location>
        <begin position="1"/>
        <end position="79"/>
    </location>
</feature>
<comment type="similarity">
    <text evidence="1">Belongs to the gemin-2 family.</text>
</comment>
<organism evidence="3 4">
    <name type="scientific">Penicillium patulum</name>
    <name type="common">Penicillium griseofulvum</name>
    <dbReference type="NCBI Taxonomy" id="5078"/>
    <lineage>
        <taxon>Eukaryota</taxon>
        <taxon>Fungi</taxon>
        <taxon>Dikarya</taxon>
        <taxon>Ascomycota</taxon>
        <taxon>Pezizomycotina</taxon>
        <taxon>Eurotiomycetes</taxon>
        <taxon>Eurotiomycetidae</taxon>
        <taxon>Eurotiales</taxon>
        <taxon>Aspergillaceae</taxon>
        <taxon>Penicillium</taxon>
    </lineage>
</organism>
<evidence type="ECO:0000313" key="3">
    <source>
        <dbReference type="EMBL" id="KXG48758.1"/>
    </source>
</evidence>
<accession>A0A135LIJ3</accession>
<evidence type="ECO:0000256" key="2">
    <source>
        <dbReference type="SAM" id="MobiDB-lite"/>
    </source>
</evidence>
<dbReference type="Gene3D" id="1.20.58.1070">
    <property type="match status" value="1"/>
</dbReference>
<feature type="region of interest" description="Disordered" evidence="2">
    <location>
        <begin position="319"/>
        <end position="394"/>
    </location>
</feature>
<proteinExistence type="inferred from homology"/>
<dbReference type="Proteomes" id="UP000070168">
    <property type="component" value="Unassembled WGS sequence"/>
</dbReference>
<dbReference type="AlphaFoldDB" id="A0A135LIJ3"/>
<dbReference type="GeneID" id="63705641"/>
<dbReference type="STRING" id="5078.A0A135LIJ3"/>
<dbReference type="OMA" id="HQNSGID"/>
<evidence type="ECO:0000256" key="1">
    <source>
        <dbReference type="ARBA" id="ARBA00025758"/>
    </source>
</evidence>
<dbReference type="PANTHER" id="PTHR12794:SF0">
    <property type="entry name" value="GEM-ASSOCIATED PROTEIN 2"/>
    <property type="match status" value="1"/>
</dbReference>
<dbReference type="GO" id="GO:0032797">
    <property type="term" value="C:SMN complex"/>
    <property type="evidence" value="ECO:0007669"/>
    <property type="project" value="TreeGrafter"/>
</dbReference>
<reference evidence="3 4" key="1">
    <citation type="journal article" date="2016" name="BMC Genomics">
        <title>Genome sequencing and secondary metabolism of the postharvest pathogen Penicillium griseofulvum.</title>
        <authorList>
            <person name="Banani H."/>
            <person name="Marcet-Houben M."/>
            <person name="Ballester A.R."/>
            <person name="Abbruscato P."/>
            <person name="Gonzalez-Candelas L."/>
            <person name="Gabaldon T."/>
            <person name="Spadaro D."/>
        </authorList>
    </citation>
    <scope>NUCLEOTIDE SEQUENCE [LARGE SCALE GENOMIC DNA]</scope>
    <source>
        <strain evidence="3 4">PG3</strain>
    </source>
</reference>
<dbReference type="PANTHER" id="PTHR12794">
    <property type="entry name" value="GEMIN2"/>
    <property type="match status" value="1"/>
</dbReference>
<evidence type="ECO:0000313" key="4">
    <source>
        <dbReference type="Proteomes" id="UP000070168"/>
    </source>
</evidence>
<dbReference type="OrthoDB" id="428895at2759"/>
<name>A0A135LIJ3_PENPA</name>
<feature type="compositionally biased region" description="Basic and acidic residues" evidence="2">
    <location>
        <begin position="328"/>
        <end position="346"/>
    </location>
</feature>
<comment type="caution">
    <text evidence="3">The sequence shown here is derived from an EMBL/GenBank/DDBJ whole genome shotgun (WGS) entry which is preliminary data.</text>
</comment>
<dbReference type="InterPro" id="IPR035426">
    <property type="entry name" value="Gemin2/Brr1"/>
</dbReference>
<dbReference type="GO" id="GO:0000387">
    <property type="term" value="P:spliceosomal snRNP assembly"/>
    <property type="evidence" value="ECO:0007669"/>
    <property type="project" value="InterPro"/>
</dbReference>
<dbReference type="Pfam" id="PF04938">
    <property type="entry name" value="SIP1"/>
    <property type="match status" value="1"/>
</dbReference>
<dbReference type="RefSeq" id="XP_040647294.1">
    <property type="nucleotide sequence ID" value="XM_040790341.1"/>
</dbReference>
<sequence length="480" mass="53534">MAQASPASILHPPKYHLHLTMPGKRNATMSSRSSKRRRISYDEEDDGASSTASYERPRQHPLYGQKSAFPGLDDGGDELLYDEPDDGLEYLRMVRSEANSLPVLFSAPIQSTDPSVSASNAQRDLRLLDPTNPPLPAGFYEDEAYIAPVDDLNENKTSLSPSKLDKLYSDAQRSYNNLLRHRFILLRSTLRCTPPAGAIDALDDDHPISLPRKATSAHKTWRRLLVTVEPRMVQLASMDMESVLEVLEILARMLSDVVRGDNTQLVRRIGAWAWGLLGKCREVGQLSTREVGIIRNLGKRAATILGKVQELEYDEYEEEVDSSVSTQQKEETQRGNLADDEKDTKEAQQGSGVQDKKATRQETQPELTAQGEEEHQEGSQSELTVPNEDENKQDELRETAEAKDSSMLDASLEESDLQAAKTRLLVGLQTNPDSVETPAGCDNEEDDSSIQTHALLDMIITVVGEFFGQLDLLEQREVWD</sequence>